<feature type="compositionally biased region" description="Basic and acidic residues" evidence="10">
    <location>
        <begin position="160"/>
        <end position="170"/>
    </location>
</feature>
<sequence>MSWKTLLNKEAPSVTLPDQANEPYAVEPGKTGKPLVLFFYPAAGSYGCTREACQFRDAISEKDYYKADKVTVVGISGDSVDKQKVFVDKQKLTFPVLSDKEGKARKAYNVGRGLFGLTPTARVTFIIDEKGVIRDGFESTINYGAHSKFVTQWLEKLEKEKEKGKGEAPKIETPPTEPAPAPAIAPEVAPVVEAQA</sequence>
<keyword evidence="3" id="KW-0049">Antioxidant</keyword>
<evidence type="ECO:0000259" key="11">
    <source>
        <dbReference type="PROSITE" id="PS51352"/>
    </source>
</evidence>
<evidence type="ECO:0000256" key="4">
    <source>
        <dbReference type="ARBA" id="ARBA00023002"/>
    </source>
</evidence>
<feature type="domain" description="Thioredoxin" evidence="11">
    <location>
        <begin position="5"/>
        <end position="159"/>
    </location>
</feature>
<proteinExistence type="inferred from homology"/>
<organism evidence="12 13">
    <name type="scientific">Marasmius crinis-equi</name>
    <dbReference type="NCBI Taxonomy" id="585013"/>
    <lineage>
        <taxon>Eukaryota</taxon>
        <taxon>Fungi</taxon>
        <taxon>Dikarya</taxon>
        <taxon>Basidiomycota</taxon>
        <taxon>Agaricomycotina</taxon>
        <taxon>Agaricomycetes</taxon>
        <taxon>Agaricomycetidae</taxon>
        <taxon>Agaricales</taxon>
        <taxon>Marasmiineae</taxon>
        <taxon>Marasmiaceae</taxon>
        <taxon>Marasmius</taxon>
    </lineage>
</organism>
<comment type="catalytic activity">
    <reaction evidence="9">
        <text>a hydroperoxide + [thioredoxin]-dithiol = an alcohol + [thioredoxin]-disulfide + H2O</text>
        <dbReference type="Rhea" id="RHEA:62620"/>
        <dbReference type="Rhea" id="RHEA-COMP:10698"/>
        <dbReference type="Rhea" id="RHEA-COMP:10700"/>
        <dbReference type="ChEBI" id="CHEBI:15377"/>
        <dbReference type="ChEBI" id="CHEBI:29950"/>
        <dbReference type="ChEBI" id="CHEBI:30879"/>
        <dbReference type="ChEBI" id="CHEBI:35924"/>
        <dbReference type="ChEBI" id="CHEBI:50058"/>
        <dbReference type="EC" id="1.11.1.24"/>
    </reaction>
</comment>
<evidence type="ECO:0000256" key="6">
    <source>
        <dbReference type="ARBA" id="ARBA00023284"/>
    </source>
</evidence>
<name>A0ABR3FT06_9AGAR</name>
<evidence type="ECO:0000256" key="1">
    <source>
        <dbReference type="ARBA" id="ARBA00013017"/>
    </source>
</evidence>
<evidence type="ECO:0000256" key="10">
    <source>
        <dbReference type="SAM" id="MobiDB-lite"/>
    </source>
</evidence>
<dbReference type="PANTHER" id="PTHR42801">
    <property type="entry name" value="THIOREDOXIN-DEPENDENT PEROXIDE REDUCTASE"/>
    <property type="match status" value="1"/>
</dbReference>
<dbReference type="CDD" id="cd03017">
    <property type="entry name" value="PRX_BCP"/>
    <property type="match status" value="1"/>
</dbReference>
<reference evidence="12 13" key="1">
    <citation type="submission" date="2024-02" db="EMBL/GenBank/DDBJ databases">
        <title>A draft genome for the cacao thread blight pathogen Marasmius crinis-equi.</title>
        <authorList>
            <person name="Cohen S.P."/>
            <person name="Baruah I.K."/>
            <person name="Amoako-Attah I."/>
            <person name="Bukari Y."/>
            <person name="Meinhardt L.W."/>
            <person name="Bailey B.A."/>
        </authorList>
    </citation>
    <scope>NUCLEOTIDE SEQUENCE [LARGE SCALE GENOMIC DNA]</scope>
    <source>
        <strain evidence="12 13">GH-76</strain>
    </source>
</reference>
<evidence type="ECO:0000256" key="9">
    <source>
        <dbReference type="ARBA" id="ARBA00049091"/>
    </source>
</evidence>
<dbReference type="InterPro" id="IPR000866">
    <property type="entry name" value="AhpC/TSA"/>
</dbReference>
<evidence type="ECO:0000313" key="12">
    <source>
        <dbReference type="EMBL" id="KAL0578620.1"/>
    </source>
</evidence>
<gene>
    <name evidence="12" type="ORF">V5O48_003363</name>
</gene>
<evidence type="ECO:0000256" key="8">
    <source>
        <dbReference type="ARBA" id="ARBA00038489"/>
    </source>
</evidence>
<evidence type="ECO:0000313" key="13">
    <source>
        <dbReference type="Proteomes" id="UP001465976"/>
    </source>
</evidence>
<dbReference type="PROSITE" id="PS51352">
    <property type="entry name" value="THIOREDOXIN_2"/>
    <property type="match status" value="1"/>
</dbReference>
<evidence type="ECO:0000256" key="7">
    <source>
        <dbReference type="ARBA" id="ARBA00032824"/>
    </source>
</evidence>
<evidence type="ECO:0000256" key="3">
    <source>
        <dbReference type="ARBA" id="ARBA00022862"/>
    </source>
</evidence>
<dbReference type="Gene3D" id="3.40.30.10">
    <property type="entry name" value="Glutaredoxin"/>
    <property type="match status" value="1"/>
</dbReference>
<dbReference type="EMBL" id="JBAHYK010000091">
    <property type="protein sequence ID" value="KAL0578620.1"/>
    <property type="molecule type" value="Genomic_DNA"/>
</dbReference>
<dbReference type="EC" id="1.11.1.24" evidence="1"/>
<dbReference type="InterPro" id="IPR013766">
    <property type="entry name" value="Thioredoxin_domain"/>
</dbReference>
<evidence type="ECO:0000256" key="5">
    <source>
        <dbReference type="ARBA" id="ARBA00023157"/>
    </source>
</evidence>
<protein>
    <recommendedName>
        <fullName evidence="1">thioredoxin-dependent peroxiredoxin</fullName>
        <ecNumber evidence="1">1.11.1.24</ecNumber>
    </recommendedName>
    <alternativeName>
        <fullName evidence="7">Thioredoxin peroxidase</fullName>
    </alternativeName>
</protein>
<dbReference type="SUPFAM" id="SSF52833">
    <property type="entry name" value="Thioredoxin-like"/>
    <property type="match status" value="1"/>
</dbReference>
<dbReference type="InterPro" id="IPR050924">
    <property type="entry name" value="Peroxiredoxin_BCP/PrxQ"/>
</dbReference>
<keyword evidence="5" id="KW-1015">Disulfide bond</keyword>
<accession>A0ABR3FT06</accession>
<dbReference type="InterPro" id="IPR036249">
    <property type="entry name" value="Thioredoxin-like_sf"/>
</dbReference>
<dbReference type="PANTHER" id="PTHR42801:SF4">
    <property type="entry name" value="AHPC_TSA FAMILY PROTEIN"/>
    <property type="match status" value="1"/>
</dbReference>
<keyword evidence="13" id="KW-1185">Reference proteome</keyword>
<dbReference type="Pfam" id="PF00578">
    <property type="entry name" value="AhpC-TSA"/>
    <property type="match status" value="1"/>
</dbReference>
<dbReference type="Proteomes" id="UP001465976">
    <property type="component" value="Unassembled WGS sequence"/>
</dbReference>
<keyword evidence="6" id="KW-0676">Redox-active center</keyword>
<comment type="caution">
    <text evidence="12">The sequence shown here is derived from an EMBL/GenBank/DDBJ whole genome shotgun (WGS) entry which is preliminary data.</text>
</comment>
<feature type="compositionally biased region" description="Low complexity" evidence="10">
    <location>
        <begin position="184"/>
        <end position="196"/>
    </location>
</feature>
<keyword evidence="2" id="KW-0575">Peroxidase</keyword>
<feature type="region of interest" description="Disordered" evidence="10">
    <location>
        <begin position="160"/>
        <end position="196"/>
    </location>
</feature>
<keyword evidence="4" id="KW-0560">Oxidoreductase</keyword>
<comment type="similarity">
    <text evidence="8">Belongs to the peroxiredoxin family. BCP/PrxQ subfamily.</text>
</comment>
<evidence type="ECO:0000256" key="2">
    <source>
        <dbReference type="ARBA" id="ARBA00022559"/>
    </source>
</evidence>